<evidence type="ECO:0000313" key="2">
    <source>
        <dbReference type="EMBL" id="OAA76676.1"/>
    </source>
</evidence>
<dbReference type="STRING" id="1081108.A0A168GMD3"/>
<organism evidence="2 3">
    <name type="scientific">Akanthomyces lecanii RCEF 1005</name>
    <dbReference type="NCBI Taxonomy" id="1081108"/>
    <lineage>
        <taxon>Eukaryota</taxon>
        <taxon>Fungi</taxon>
        <taxon>Dikarya</taxon>
        <taxon>Ascomycota</taxon>
        <taxon>Pezizomycotina</taxon>
        <taxon>Sordariomycetes</taxon>
        <taxon>Hypocreomycetidae</taxon>
        <taxon>Hypocreales</taxon>
        <taxon>Cordycipitaceae</taxon>
        <taxon>Akanthomyces</taxon>
        <taxon>Cordyceps confragosa</taxon>
    </lineage>
</organism>
<keyword evidence="2" id="KW-0808">Transferase</keyword>
<reference evidence="2 3" key="1">
    <citation type="journal article" date="2016" name="Genome Biol. Evol.">
        <title>Divergent and convergent evolution of fungal pathogenicity.</title>
        <authorList>
            <person name="Shang Y."/>
            <person name="Xiao G."/>
            <person name="Zheng P."/>
            <person name="Cen K."/>
            <person name="Zhan S."/>
            <person name="Wang C."/>
        </authorList>
    </citation>
    <scope>NUCLEOTIDE SEQUENCE [LARGE SCALE GENOMIC DNA]</scope>
    <source>
        <strain evidence="2 3">RCEF 1005</strain>
    </source>
</reference>
<gene>
    <name evidence="2" type="ORF">LEL_06360</name>
</gene>
<keyword evidence="3" id="KW-1185">Reference proteome</keyword>
<dbReference type="GO" id="GO:0004672">
    <property type="term" value="F:protein kinase activity"/>
    <property type="evidence" value="ECO:0007669"/>
    <property type="project" value="InterPro"/>
</dbReference>
<dbReference type="SUPFAM" id="SSF56112">
    <property type="entry name" value="Protein kinase-like (PK-like)"/>
    <property type="match status" value="1"/>
</dbReference>
<dbReference type="AlphaFoldDB" id="A0A168GMD3"/>
<protein>
    <submittedName>
        <fullName evidence="2">Protein kinase-like domain protein</fullName>
    </submittedName>
</protein>
<comment type="caution">
    <text evidence="2">The sequence shown here is derived from an EMBL/GenBank/DDBJ whole genome shotgun (WGS) entry which is preliminary data.</text>
</comment>
<name>A0A168GMD3_CORDF</name>
<dbReference type="EMBL" id="AZHF01000004">
    <property type="protein sequence ID" value="OAA76676.1"/>
    <property type="molecule type" value="Genomic_DNA"/>
</dbReference>
<dbReference type="Proteomes" id="UP000076881">
    <property type="component" value="Unassembled WGS sequence"/>
</dbReference>
<evidence type="ECO:0000313" key="3">
    <source>
        <dbReference type="Proteomes" id="UP000076881"/>
    </source>
</evidence>
<dbReference type="InterPro" id="IPR011009">
    <property type="entry name" value="Kinase-like_dom_sf"/>
</dbReference>
<dbReference type="Pfam" id="PF00069">
    <property type="entry name" value="Pkinase"/>
    <property type="match status" value="1"/>
</dbReference>
<feature type="domain" description="Protein kinase" evidence="1">
    <location>
        <begin position="1"/>
        <end position="242"/>
    </location>
</feature>
<dbReference type="PROSITE" id="PS50011">
    <property type="entry name" value="PROTEIN_KINASE_DOM"/>
    <property type="match status" value="1"/>
</dbReference>
<dbReference type="OrthoDB" id="1668230at2759"/>
<dbReference type="Gene3D" id="1.10.510.10">
    <property type="entry name" value="Transferase(Phosphotransferase) domain 1"/>
    <property type="match status" value="1"/>
</dbReference>
<sequence>MTISEKQDYKSSDEAIFGHDDSLFTLYLYLERLPPSLEARTKDVCPTIHTPTGLTLLDDDADAPFTENECVAILYDACSAVAYLKERGCFHNNIQPAHISYSPERGAVLLGFNKATTADDPRFVGSSTWVTPPESLRISLGSAAGDVWRLGVTMLYVQGKISDREEFVLAGPIRNPEHALDELHEFYKRWPAAVADIRSASDGTRTVECLVHAMLDPNPDTRIEARTVEMPLRLHRGKDSHD</sequence>
<dbReference type="GO" id="GO:0005524">
    <property type="term" value="F:ATP binding"/>
    <property type="evidence" value="ECO:0007669"/>
    <property type="project" value="InterPro"/>
</dbReference>
<keyword evidence="2" id="KW-0418">Kinase</keyword>
<dbReference type="InterPro" id="IPR000719">
    <property type="entry name" value="Prot_kinase_dom"/>
</dbReference>
<proteinExistence type="predicted"/>
<accession>A0A168GMD3</accession>
<evidence type="ECO:0000259" key="1">
    <source>
        <dbReference type="PROSITE" id="PS50011"/>
    </source>
</evidence>